<comment type="caution">
    <text evidence="1">The sequence shown here is derived from an EMBL/GenBank/DDBJ whole genome shotgun (WGS) entry which is preliminary data.</text>
</comment>
<dbReference type="EMBL" id="LCMA01000005">
    <property type="protein sequence ID" value="KKU26978.1"/>
    <property type="molecule type" value="Genomic_DNA"/>
</dbReference>
<dbReference type="Proteomes" id="UP000034175">
    <property type="component" value="Unassembled WGS sequence"/>
</dbReference>
<protein>
    <recommendedName>
        <fullName evidence="3">TrpR like protein, YerC/YecD</fullName>
    </recommendedName>
</protein>
<reference evidence="1 2" key="1">
    <citation type="journal article" date="2015" name="Nature">
        <title>rRNA introns, odd ribosomes, and small enigmatic genomes across a large radiation of phyla.</title>
        <authorList>
            <person name="Brown C.T."/>
            <person name="Hug L.A."/>
            <person name="Thomas B.C."/>
            <person name="Sharon I."/>
            <person name="Castelle C.J."/>
            <person name="Singh A."/>
            <person name="Wilkins M.J."/>
            <person name="Williams K.H."/>
            <person name="Banfield J.F."/>
        </authorList>
    </citation>
    <scope>NUCLEOTIDE SEQUENCE [LARGE SCALE GENOMIC DNA]</scope>
</reference>
<dbReference type="InterPro" id="IPR038116">
    <property type="entry name" value="TrpR-like_sf"/>
</dbReference>
<sequence length="126" mass="14556">MKESFTNLMAVPRNPRLTQLLLNDVLTATERVMLAKRLAAIVMLCRGYSAYKIYMVLKLSPSTVARLEAQLENDAFPYLESLFRGSHSKKLHKEAENFWDSLFKIILMGMPPRTGKGRWKFLFEKS</sequence>
<evidence type="ECO:0000313" key="2">
    <source>
        <dbReference type="Proteomes" id="UP000034175"/>
    </source>
</evidence>
<dbReference type="Gene3D" id="1.10.1270.10">
    <property type="entry name" value="TrpR-like"/>
    <property type="match status" value="1"/>
</dbReference>
<accession>A0A0G1RAB7</accession>
<dbReference type="SUPFAM" id="SSF48295">
    <property type="entry name" value="TrpR-like"/>
    <property type="match status" value="1"/>
</dbReference>
<dbReference type="GO" id="GO:0043565">
    <property type="term" value="F:sequence-specific DNA binding"/>
    <property type="evidence" value="ECO:0007669"/>
    <property type="project" value="InterPro"/>
</dbReference>
<organism evidence="1 2">
    <name type="scientific">Candidatus Magasanikbacteria bacterium GW2011_GWA2_46_17</name>
    <dbReference type="NCBI Taxonomy" id="1619042"/>
    <lineage>
        <taxon>Bacteria</taxon>
        <taxon>Candidatus Magasanikiibacteriota</taxon>
    </lineage>
</organism>
<gene>
    <name evidence="1" type="ORF">UX39_C0005G0016</name>
</gene>
<evidence type="ECO:0000313" key="1">
    <source>
        <dbReference type="EMBL" id="KKU26978.1"/>
    </source>
</evidence>
<name>A0A0G1RAB7_9BACT</name>
<dbReference type="AlphaFoldDB" id="A0A0G1RAB7"/>
<dbReference type="InterPro" id="IPR010921">
    <property type="entry name" value="Trp_repressor/repl_initiator"/>
</dbReference>
<proteinExistence type="predicted"/>
<evidence type="ECO:0008006" key="3">
    <source>
        <dbReference type="Google" id="ProtNLM"/>
    </source>
</evidence>